<dbReference type="GO" id="GO:0000287">
    <property type="term" value="F:magnesium ion binding"/>
    <property type="evidence" value="ECO:0007669"/>
    <property type="project" value="UniProtKB-UniRule"/>
</dbReference>
<reference evidence="8 9" key="1">
    <citation type="journal article" date="2016" name="Nat. Commun.">
        <title>Thousands of microbial genomes shed light on interconnected biogeochemical processes in an aquifer system.</title>
        <authorList>
            <person name="Anantharaman K."/>
            <person name="Brown C.T."/>
            <person name="Hug L.A."/>
            <person name="Sharon I."/>
            <person name="Castelle C.J."/>
            <person name="Probst A.J."/>
            <person name="Thomas B.C."/>
            <person name="Singh A."/>
            <person name="Wilkins M.J."/>
            <person name="Karaoz U."/>
            <person name="Brodie E.L."/>
            <person name="Williams K.H."/>
            <person name="Hubbard S.S."/>
            <person name="Banfield J.F."/>
        </authorList>
    </citation>
    <scope>NUCLEOTIDE SEQUENCE [LARGE SCALE GENOMIC DNA]</scope>
</reference>
<dbReference type="InterPro" id="IPR008162">
    <property type="entry name" value="Pyrophosphatase"/>
</dbReference>
<evidence type="ECO:0000256" key="5">
    <source>
        <dbReference type="ARBA" id="ARBA00022842"/>
    </source>
</evidence>
<comment type="subcellular location">
    <subcellularLocation>
        <location evidence="7">Cytoplasm</location>
    </subcellularLocation>
</comment>
<dbReference type="Gene3D" id="3.90.80.10">
    <property type="entry name" value="Inorganic pyrophosphatase"/>
    <property type="match status" value="1"/>
</dbReference>
<comment type="cofactor">
    <cofactor evidence="1 7">
        <name>Mg(2+)</name>
        <dbReference type="ChEBI" id="CHEBI:18420"/>
    </cofactor>
</comment>
<dbReference type="GO" id="GO:0006796">
    <property type="term" value="P:phosphate-containing compound metabolic process"/>
    <property type="evidence" value="ECO:0007669"/>
    <property type="project" value="InterPro"/>
</dbReference>
<keyword evidence="2 7" id="KW-0963">Cytoplasm</keyword>
<proteinExistence type="inferred from homology"/>
<dbReference type="PANTHER" id="PTHR10286">
    <property type="entry name" value="INORGANIC PYROPHOSPHATASE"/>
    <property type="match status" value="1"/>
</dbReference>
<evidence type="ECO:0000256" key="3">
    <source>
        <dbReference type="ARBA" id="ARBA00022723"/>
    </source>
</evidence>
<feature type="binding site" evidence="7">
    <location>
        <position position="28"/>
    </location>
    <ligand>
        <name>substrate</name>
    </ligand>
</feature>
<comment type="caution">
    <text evidence="8">The sequence shown here is derived from an EMBL/GenBank/DDBJ whole genome shotgun (WGS) entry which is preliminary data.</text>
</comment>
<feature type="binding site" evidence="7">
    <location>
        <position position="42"/>
    </location>
    <ligand>
        <name>substrate</name>
    </ligand>
</feature>
<name>A0A1G2SY56_9BACT</name>
<dbReference type="GO" id="GO:0005737">
    <property type="term" value="C:cytoplasm"/>
    <property type="evidence" value="ECO:0007669"/>
    <property type="project" value="UniProtKB-SubCell"/>
</dbReference>
<evidence type="ECO:0000256" key="2">
    <source>
        <dbReference type="ARBA" id="ARBA00022490"/>
    </source>
</evidence>
<comment type="similarity">
    <text evidence="7">Belongs to the PPase family.</text>
</comment>
<evidence type="ECO:0000313" key="8">
    <source>
        <dbReference type="EMBL" id="OHA89925.1"/>
    </source>
</evidence>
<evidence type="ECO:0000256" key="7">
    <source>
        <dbReference type="HAMAP-Rule" id="MF_00209"/>
    </source>
</evidence>
<feature type="binding site" evidence="7">
    <location>
        <position position="64"/>
    </location>
    <ligand>
        <name>Mg(2+)</name>
        <dbReference type="ChEBI" id="CHEBI:18420"/>
        <label>1</label>
    </ligand>
</feature>
<dbReference type="GO" id="GO:0004427">
    <property type="term" value="F:inorganic diphosphate phosphatase activity"/>
    <property type="evidence" value="ECO:0007669"/>
    <property type="project" value="UniProtKB-UniRule"/>
</dbReference>
<feature type="binding site" evidence="7">
    <location>
        <position position="138"/>
    </location>
    <ligand>
        <name>substrate</name>
    </ligand>
</feature>
<dbReference type="CDD" id="cd00412">
    <property type="entry name" value="pyrophosphatase"/>
    <property type="match status" value="1"/>
</dbReference>
<dbReference type="PROSITE" id="PS00387">
    <property type="entry name" value="PPASE"/>
    <property type="match status" value="1"/>
</dbReference>
<accession>A0A1G2SY56</accession>
<dbReference type="InterPro" id="IPR036649">
    <property type="entry name" value="Pyrophosphatase_sf"/>
</dbReference>
<evidence type="ECO:0000256" key="4">
    <source>
        <dbReference type="ARBA" id="ARBA00022801"/>
    </source>
</evidence>
<feature type="binding site" evidence="7">
    <location>
        <position position="69"/>
    </location>
    <ligand>
        <name>Mg(2+)</name>
        <dbReference type="ChEBI" id="CHEBI:18420"/>
        <label>2</label>
    </ligand>
</feature>
<keyword evidence="4 7" id="KW-0378">Hydrolase</keyword>
<keyword evidence="5 7" id="KW-0460">Magnesium</keyword>
<dbReference type="HAMAP" id="MF_00209">
    <property type="entry name" value="Inorganic_PPase"/>
    <property type="match status" value="1"/>
</dbReference>
<protein>
    <recommendedName>
        <fullName evidence="7">Inorganic pyrophosphatase</fullName>
        <ecNumber evidence="7">3.6.1.1</ecNumber>
    </recommendedName>
    <alternativeName>
        <fullName evidence="7">Pyrophosphate phospho-hydrolase</fullName>
        <shortName evidence="7">PPase</shortName>
    </alternativeName>
</protein>
<gene>
    <name evidence="7" type="primary">ppa</name>
    <name evidence="8" type="ORF">A2832_02195</name>
</gene>
<comment type="function">
    <text evidence="7">Catalyzes the hydrolysis of inorganic pyrophosphate (PPi) forming two phosphate ions.</text>
</comment>
<dbReference type="FunFam" id="3.90.80.10:FF:000003">
    <property type="entry name" value="Inorganic pyrophosphatase"/>
    <property type="match status" value="1"/>
</dbReference>
<dbReference type="EC" id="3.6.1.1" evidence="7"/>
<dbReference type="EMBL" id="MHVG01000022">
    <property type="protein sequence ID" value="OHA89925.1"/>
    <property type="molecule type" value="Genomic_DNA"/>
</dbReference>
<evidence type="ECO:0000313" key="9">
    <source>
        <dbReference type="Proteomes" id="UP000178538"/>
    </source>
</evidence>
<evidence type="ECO:0000256" key="1">
    <source>
        <dbReference type="ARBA" id="ARBA00001946"/>
    </source>
</evidence>
<dbReference type="AlphaFoldDB" id="A0A1G2SY56"/>
<feature type="binding site" evidence="7">
    <location>
        <position position="54"/>
    </location>
    <ligand>
        <name>substrate</name>
    </ligand>
</feature>
<feature type="binding site" evidence="7">
    <location>
        <position position="69"/>
    </location>
    <ligand>
        <name>Mg(2+)</name>
        <dbReference type="ChEBI" id="CHEBI:18420"/>
        <label>1</label>
    </ligand>
</feature>
<organism evidence="8 9">
    <name type="scientific">Candidatus Zambryskibacteria bacterium RIFCSPHIGHO2_01_FULL_44_22b</name>
    <dbReference type="NCBI Taxonomy" id="1802737"/>
    <lineage>
        <taxon>Bacteria</taxon>
        <taxon>Candidatus Zambryskiibacteriota</taxon>
    </lineage>
</organism>
<feature type="binding site" evidence="7">
    <location>
        <position position="101"/>
    </location>
    <ligand>
        <name>Mg(2+)</name>
        <dbReference type="ChEBI" id="CHEBI:18420"/>
        <label>1</label>
    </ligand>
</feature>
<dbReference type="Proteomes" id="UP000178538">
    <property type="component" value="Unassembled WGS sequence"/>
</dbReference>
<sequence length="176" mass="19971">MNLWHDVEPGTKEAMNVIIEINKGSKNKYEIDKKTGLIALDRVAHTAQDFPFDYGFVPRSLWHDNDPLDVILLTTYPLLPGILVRVRPIALLKMIDGGEGDDKVIAVPIDDPRFAPMKDLSDINPHTLKEIEHFYSTYKKLQNKVVDVQGFEGKDSAETAFDEALELYTNKYPSKL</sequence>
<dbReference type="STRING" id="1802737.A2832_02195"/>
<keyword evidence="3 7" id="KW-0479">Metal-binding</keyword>
<dbReference type="Pfam" id="PF00719">
    <property type="entry name" value="Pyrophosphatase"/>
    <property type="match status" value="1"/>
</dbReference>
<dbReference type="SUPFAM" id="SSF50324">
    <property type="entry name" value="Inorganic pyrophosphatase"/>
    <property type="match status" value="1"/>
</dbReference>
<evidence type="ECO:0000256" key="6">
    <source>
        <dbReference type="ARBA" id="ARBA00047820"/>
    </source>
</evidence>
<comment type="subunit">
    <text evidence="7">Homohexamer.</text>
</comment>
<comment type="catalytic activity">
    <reaction evidence="6 7">
        <text>diphosphate + H2O = 2 phosphate + H(+)</text>
        <dbReference type="Rhea" id="RHEA:24576"/>
        <dbReference type="ChEBI" id="CHEBI:15377"/>
        <dbReference type="ChEBI" id="CHEBI:15378"/>
        <dbReference type="ChEBI" id="CHEBI:33019"/>
        <dbReference type="ChEBI" id="CHEBI:43474"/>
        <dbReference type="EC" id="3.6.1.1"/>
    </reaction>
</comment>